<evidence type="ECO:0000313" key="1">
    <source>
        <dbReference type="EMBL" id="JAH65818.1"/>
    </source>
</evidence>
<proteinExistence type="predicted"/>
<organism evidence="1">
    <name type="scientific">Anguilla anguilla</name>
    <name type="common">European freshwater eel</name>
    <name type="synonym">Muraena anguilla</name>
    <dbReference type="NCBI Taxonomy" id="7936"/>
    <lineage>
        <taxon>Eukaryota</taxon>
        <taxon>Metazoa</taxon>
        <taxon>Chordata</taxon>
        <taxon>Craniata</taxon>
        <taxon>Vertebrata</taxon>
        <taxon>Euteleostomi</taxon>
        <taxon>Actinopterygii</taxon>
        <taxon>Neopterygii</taxon>
        <taxon>Teleostei</taxon>
        <taxon>Anguilliformes</taxon>
        <taxon>Anguillidae</taxon>
        <taxon>Anguilla</taxon>
    </lineage>
</organism>
<dbReference type="AlphaFoldDB" id="A0A0E9ULK2"/>
<dbReference type="EMBL" id="GBXM01042759">
    <property type="protein sequence ID" value="JAH65818.1"/>
    <property type="molecule type" value="Transcribed_RNA"/>
</dbReference>
<reference evidence="1" key="1">
    <citation type="submission" date="2014-11" db="EMBL/GenBank/DDBJ databases">
        <authorList>
            <person name="Amaro Gonzalez C."/>
        </authorList>
    </citation>
    <scope>NUCLEOTIDE SEQUENCE</scope>
</reference>
<sequence>MLQHTIITLHYILDTITF</sequence>
<protein>
    <submittedName>
        <fullName evidence="1">Uncharacterized protein</fullName>
    </submittedName>
</protein>
<reference evidence="1" key="2">
    <citation type="journal article" date="2015" name="Fish Shellfish Immunol.">
        <title>Early steps in the European eel (Anguilla anguilla)-Vibrio vulnificus interaction in the gills: Role of the RtxA13 toxin.</title>
        <authorList>
            <person name="Callol A."/>
            <person name="Pajuelo D."/>
            <person name="Ebbesson L."/>
            <person name="Teles M."/>
            <person name="MacKenzie S."/>
            <person name="Amaro C."/>
        </authorList>
    </citation>
    <scope>NUCLEOTIDE SEQUENCE</scope>
</reference>
<name>A0A0E9ULK2_ANGAN</name>
<accession>A0A0E9ULK2</accession>